<evidence type="ECO:0000256" key="5">
    <source>
        <dbReference type="HAMAP-Rule" id="MF_00211"/>
    </source>
</evidence>
<comment type="similarity">
    <text evidence="5">Belongs to the anthranilate phosphoribosyltransferase family.</text>
</comment>
<evidence type="ECO:0000256" key="2">
    <source>
        <dbReference type="ARBA" id="ARBA00022679"/>
    </source>
</evidence>
<dbReference type="Gene3D" id="3.40.1030.10">
    <property type="entry name" value="Nucleoside phosphorylase/phosphoribosyltransferase catalytic domain"/>
    <property type="match status" value="1"/>
</dbReference>
<comment type="subunit">
    <text evidence="5">Homodimer.</text>
</comment>
<dbReference type="PANTHER" id="PTHR43285:SF2">
    <property type="entry name" value="ANTHRANILATE PHOSPHORIBOSYLTRANSFERASE"/>
    <property type="match status" value="1"/>
</dbReference>
<dbReference type="GO" id="GO:0016757">
    <property type="term" value="F:glycosyltransferase activity"/>
    <property type="evidence" value="ECO:0007669"/>
    <property type="project" value="UniProtKB-KW"/>
</dbReference>
<feature type="binding site" evidence="5">
    <location>
        <position position="234"/>
    </location>
    <ligand>
        <name>Mg(2+)</name>
        <dbReference type="ChEBI" id="CHEBI:18420"/>
        <label>1</label>
    </ligand>
</feature>
<accession>A0ABS2R3F0</accession>
<proteinExistence type="inferred from homology"/>
<evidence type="ECO:0000313" key="9">
    <source>
        <dbReference type="Proteomes" id="UP000823485"/>
    </source>
</evidence>
<dbReference type="InterPro" id="IPR036320">
    <property type="entry name" value="Glycosyl_Trfase_fam3_N_dom_sf"/>
</dbReference>
<evidence type="ECO:0000256" key="4">
    <source>
        <dbReference type="ARBA" id="ARBA00023141"/>
    </source>
</evidence>
<comment type="caution">
    <text evidence="5">Lacks conserved residue(s) required for the propagation of feature annotation.</text>
</comment>
<feature type="binding site" evidence="5">
    <location>
        <position position="128"/>
    </location>
    <ligand>
        <name>5-phospho-alpha-D-ribose 1-diphosphate</name>
        <dbReference type="ChEBI" id="CHEBI:58017"/>
    </ligand>
</feature>
<comment type="catalytic activity">
    <reaction evidence="5">
        <text>N-(5-phospho-beta-D-ribosyl)anthranilate + diphosphate = 5-phospho-alpha-D-ribose 1-diphosphate + anthranilate</text>
        <dbReference type="Rhea" id="RHEA:11768"/>
        <dbReference type="ChEBI" id="CHEBI:16567"/>
        <dbReference type="ChEBI" id="CHEBI:18277"/>
        <dbReference type="ChEBI" id="CHEBI:33019"/>
        <dbReference type="ChEBI" id="CHEBI:58017"/>
        <dbReference type="EC" id="2.4.2.18"/>
    </reaction>
</comment>
<dbReference type="InterPro" id="IPR000312">
    <property type="entry name" value="Glycosyl_Trfase_fam3"/>
</dbReference>
<feature type="binding site" evidence="5">
    <location>
        <begin position="91"/>
        <end position="92"/>
    </location>
    <ligand>
        <name>5-phospho-alpha-D-ribose 1-diphosphate</name>
        <dbReference type="ChEBI" id="CHEBI:58017"/>
    </ligand>
</feature>
<evidence type="ECO:0000259" key="7">
    <source>
        <dbReference type="Pfam" id="PF02885"/>
    </source>
</evidence>
<evidence type="ECO:0000313" key="8">
    <source>
        <dbReference type="EMBL" id="MBM7714152.1"/>
    </source>
</evidence>
<keyword evidence="3 5" id="KW-0822">Tryptophan biosynthesis</keyword>
<dbReference type="EC" id="2.4.2.18" evidence="5"/>
<keyword evidence="2 5" id="KW-0808">Transferase</keyword>
<keyword evidence="4 5" id="KW-0057">Aromatic amino acid biosynthesis</keyword>
<feature type="binding site" evidence="5">
    <location>
        <begin position="98"/>
        <end position="101"/>
    </location>
    <ligand>
        <name>5-phospho-alpha-D-ribose 1-diphosphate</name>
        <dbReference type="ChEBI" id="CHEBI:58017"/>
    </ligand>
</feature>
<comment type="function">
    <text evidence="5">Catalyzes the transfer of the phosphoribosyl group of 5-phosphorylribose-1-pyrophosphate (PRPP) to anthranilate to yield N-(5'-phosphoribosyl)-anthranilate (PRA).</text>
</comment>
<feature type="binding site" evidence="5">
    <location>
        <position position="119"/>
    </location>
    <ligand>
        <name>anthranilate</name>
        <dbReference type="ChEBI" id="CHEBI:16567"/>
        <label>1</label>
    </ligand>
</feature>
<keyword evidence="5" id="KW-0028">Amino-acid biosynthesis</keyword>
<dbReference type="Pfam" id="PF00591">
    <property type="entry name" value="Glycos_transf_3"/>
    <property type="match status" value="1"/>
</dbReference>
<feature type="binding site" evidence="5">
    <location>
        <position position="100"/>
    </location>
    <ligand>
        <name>Mg(2+)</name>
        <dbReference type="ChEBI" id="CHEBI:18420"/>
        <label>1</label>
    </ligand>
</feature>
<feature type="domain" description="Glycosyl transferase family 3" evidence="6">
    <location>
        <begin position="82"/>
        <end position="332"/>
    </location>
</feature>
<comment type="pathway">
    <text evidence="5">Amino-acid biosynthesis; L-tryptophan biosynthesis; L-tryptophan from chorismate: step 2/5.</text>
</comment>
<evidence type="ECO:0000256" key="1">
    <source>
        <dbReference type="ARBA" id="ARBA00022676"/>
    </source>
</evidence>
<dbReference type="EMBL" id="JAFBFH010000005">
    <property type="protein sequence ID" value="MBM7714152.1"/>
    <property type="molecule type" value="Genomic_DNA"/>
</dbReference>
<keyword evidence="1 5" id="KW-0328">Glycosyltransferase</keyword>
<name>A0ABS2R3F0_9BACI</name>
<dbReference type="Gene3D" id="1.20.970.10">
    <property type="entry name" value="Transferase, Pyrimidine Nucleoside Phosphorylase, Chain C"/>
    <property type="match status" value="1"/>
</dbReference>
<dbReference type="SUPFAM" id="SSF52418">
    <property type="entry name" value="Nucleoside phosphorylase/phosphoribosyltransferase catalytic domain"/>
    <property type="match status" value="1"/>
</dbReference>
<keyword evidence="9" id="KW-1185">Reference proteome</keyword>
<feature type="binding site" evidence="5">
    <location>
        <position position="88"/>
    </location>
    <ligand>
        <name>5-phospho-alpha-D-ribose 1-diphosphate</name>
        <dbReference type="ChEBI" id="CHEBI:58017"/>
    </ligand>
</feature>
<feature type="binding site" evidence="5">
    <location>
        <begin position="116"/>
        <end position="124"/>
    </location>
    <ligand>
        <name>5-phospho-alpha-D-ribose 1-diphosphate</name>
        <dbReference type="ChEBI" id="CHEBI:58017"/>
    </ligand>
</feature>
<feature type="binding site" evidence="5">
    <location>
        <position position="96"/>
    </location>
    <ligand>
        <name>5-phospho-alpha-D-ribose 1-diphosphate</name>
        <dbReference type="ChEBI" id="CHEBI:58017"/>
    </ligand>
</feature>
<dbReference type="HAMAP" id="MF_00211">
    <property type="entry name" value="TrpD"/>
    <property type="match status" value="1"/>
</dbReference>
<comment type="caution">
    <text evidence="8">The sequence shown here is derived from an EMBL/GenBank/DDBJ whole genome shotgun (WGS) entry which is preliminary data.</text>
</comment>
<dbReference type="InterPro" id="IPR005940">
    <property type="entry name" value="Anthranilate_Pribosyl_Tfrase"/>
</dbReference>
<feature type="binding site" evidence="5">
    <location>
        <position position="174"/>
    </location>
    <ligand>
        <name>anthranilate</name>
        <dbReference type="ChEBI" id="CHEBI:16567"/>
        <label>2</label>
    </ligand>
</feature>
<dbReference type="Proteomes" id="UP000823485">
    <property type="component" value="Unassembled WGS sequence"/>
</dbReference>
<dbReference type="Pfam" id="PF02885">
    <property type="entry name" value="Glycos_trans_3N"/>
    <property type="match status" value="1"/>
</dbReference>
<dbReference type="PANTHER" id="PTHR43285">
    <property type="entry name" value="ANTHRANILATE PHOSPHORIBOSYLTRANSFERASE"/>
    <property type="match status" value="1"/>
</dbReference>
<evidence type="ECO:0000256" key="3">
    <source>
        <dbReference type="ARBA" id="ARBA00022822"/>
    </source>
</evidence>
<keyword evidence="5" id="KW-0479">Metal-binding</keyword>
<protein>
    <recommendedName>
        <fullName evidence="5">Anthranilate phosphoribosyltransferase</fullName>
        <ecNumber evidence="5">2.4.2.18</ecNumber>
    </recommendedName>
</protein>
<keyword evidence="5" id="KW-0460">Magnesium</keyword>
<comment type="cofactor">
    <cofactor evidence="5">
        <name>Mg(2+)</name>
        <dbReference type="ChEBI" id="CHEBI:18420"/>
    </cofactor>
    <text evidence="5">Binds 2 magnesium ions per monomer.</text>
</comment>
<feature type="domain" description="Glycosyl transferase family 3 N-terminal" evidence="7">
    <location>
        <begin position="12"/>
        <end position="72"/>
    </location>
</feature>
<dbReference type="InterPro" id="IPR035902">
    <property type="entry name" value="Nuc_phospho_transferase"/>
</dbReference>
<evidence type="ECO:0000259" key="6">
    <source>
        <dbReference type="Pfam" id="PF00591"/>
    </source>
</evidence>
<organism evidence="8 9">
    <name type="scientific">Siminovitchia thermophila</name>
    <dbReference type="NCBI Taxonomy" id="1245522"/>
    <lineage>
        <taxon>Bacteria</taxon>
        <taxon>Bacillati</taxon>
        <taxon>Bacillota</taxon>
        <taxon>Bacilli</taxon>
        <taxon>Bacillales</taxon>
        <taxon>Bacillaceae</taxon>
        <taxon>Siminovitchia</taxon>
    </lineage>
</organism>
<feature type="binding site" evidence="5">
    <location>
        <position position="234"/>
    </location>
    <ligand>
        <name>Mg(2+)</name>
        <dbReference type="ChEBI" id="CHEBI:18420"/>
        <label>2</label>
    </ligand>
</feature>
<feature type="binding site" evidence="5">
    <location>
        <position position="233"/>
    </location>
    <ligand>
        <name>Mg(2+)</name>
        <dbReference type="ChEBI" id="CHEBI:18420"/>
        <label>2</label>
    </ligand>
</feature>
<gene>
    <name evidence="5" type="primary">trpD</name>
    <name evidence="8" type="ORF">JOC94_001124</name>
</gene>
<feature type="binding site" evidence="5">
    <location>
        <position position="88"/>
    </location>
    <ligand>
        <name>anthranilate</name>
        <dbReference type="ChEBI" id="CHEBI:16567"/>
        <label>1</label>
    </ligand>
</feature>
<dbReference type="NCBIfam" id="TIGR01245">
    <property type="entry name" value="trpD"/>
    <property type="match status" value="1"/>
</dbReference>
<dbReference type="SUPFAM" id="SSF47648">
    <property type="entry name" value="Nucleoside phosphorylase/phosphoribosyltransferase N-terminal domain"/>
    <property type="match status" value="1"/>
</dbReference>
<dbReference type="InterPro" id="IPR017459">
    <property type="entry name" value="Glycosyl_Trfase_fam3_N_dom"/>
</dbReference>
<reference evidence="8 9" key="1">
    <citation type="submission" date="2021-01" db="EMBL/GenBank/DDBJ databases">
        <title>Genomic Encyclopedia of Type Strains, Phase IV (KMG-IV): sequencing the most valuable type-strain genomes for metagenomic binning, comparative biology and taxonomic classification.</title>
        <authorList>
            <person name="Goeker M."/>
        </authorList>
    </citation>
    <scope>NUCLEOTIDE SEQUENCE [LARGE SCALE GENOMIC DNA]</scope>
    <source>
        <strain evidence="8 9">DSM 105453</strain>
    </source>
</reference>
<sequence>MKNEMGGMMMQTYLQKLMAGNHLSVDEMTAAARILCSGEATDSQAGALLGLLALKGETADEIAGLVQAIRERSLPIKKTRGSVMDNCGTGGDGSKSFNISTASAFVIAGAGIKVAKHGNRNISSQTGSADVLEYLGVYLENTPEETQELLEENGIAFLFAPYVHPAMKRVMKVRKDLRVPTIFNLIGPLTNPIELDTQLVGIYRRDKLQIMGEVLKRLGRKRAVIVNGAGHMDELSLAGENHLVILDEGELNSIKLHPDEVDLPTYSIEEITGGDAERNARIMMSILRGDQGPFRDTVLLNAGVGIFANGKVDTIQAGIQCAKESIDSGAALSKLEFLIRKNERMKRGVV</sequence>